<dbReference type="SUPFAM" id="SSF50729">
    <property type="entry name" value="PH domain-like"/>
    <property type="match status" value="1"/>
</dbReference>
<keyword evidence="4" id="KW-1185">Reference proteome</keyword>
<feature type="compositionally biased region" description="Polar residues" evidence="1">
    <location>
        <begin position="533"/>
        <end position="542"/>
    </location>
</feature>
<evidence type="ECO:0000313" key="4">
    <source>
        <dbReference type="Proteomes" id="UP001295423"/>
    </source>
</evidence>
<dbReference type="InterPro" id="IPR045096">
    <property type="entry name" value="EDR2-like"/>
</dbReference>
<feature type="region of interest" description="Disordered" evidence="1">
    <location>
        <begin position="501"/>
        <end position="555"/>
    </location>
</feature>
<dbReference type="PANTHER" id="PTHR12136:SF41">
    <property type="entry name" value="PLECKSTRIN HOMOLOGY (PH) AND LIPID-BINDING START DOMAINS-CONTAINING PROTEIN"/>
    <property type="match status" value="1"/>
</dbReference>
<dbReference type="InterPro" id="IPR001849">
    <property type="entry name" value="PH_domain"/>
</dbReference>
<feature type="domain" description="PH" evidence="2">
    <location>
        <begin position="14"/>
        <end position="148"/>
    </location>
</feature>
<evidence type="ECO:0000256" key="1">
    <source>
        <dbReference type="SAM" id="MobiDB-lite"/>
    </source>
</evidence>
<feature type="compositionally biased region" description="Acidic residues" evidence="1">
    <location>
        <begin position="543"/>
        <end position="555"/>
    </location>
</feature>
<dbReference type="PROSITE" id="PS50003">
    <property type="entry name" value="PH_DOMAIN"/>
    <property type="match status" value="1"/>
</dbReference>
<evidence type="ECO:0000313" key="3">
    <source>
        <dbReference type="EMBL" id="CAJ1961563.1"/>
    </source>
</evidence>
<dbReference type="AlphaFoldDB" id="A0AAD2G406"/>
<name>A0AAD2G406_9STRA</name>
<evidence type="ECO:0000259" key="2">
    <source>
        <dbReference type="PROSITE" id="PS50003"/>
    </source>
</evidence>
<feature type="region of interest" description="Disordered" evidence="1">
    <location>
        <begin position="156"/>
        <end position="198"/>
    </location>
</feature>
<feature type="compositionally biased region" description="Low complexity" evidence="1">
    <location>
        <begin position="506"/>
        <end position="516"/>
    </location>
</feature>
<dbReference type="Pfam" id="PF07059">
    <property type="entry name" value="EDR2_C"/>
    <property type="match status" value="1"/>
</dbReference>
<proteinExistence type="predicted"/>
<comment type="caution">
    <text evidence="3">The sequence shown here is derived from an EMBL/GenBank/DDBJ whole genome shotgun (WGS) entry which is preliminary data.</text>
</comment>
<sequence length="815" mass="91401">MYDLVFSSPNRDPTIRHAGRAHIRGQFRRIWRPRYLELLDNGMIRYYELPSTADVTLPEDSDLDHVNMIPKDTLLIYHARIIDVTTLRDLHVGLPGGSFGFLFRGQRSLTQELMVKSTEPNPPRDFFCAVSTLDEAQTWVVALQWAATMCQRVRRSMSSGSSGGSNCVVEQPGGVGGVGGNRSKQQQQQQHQHQRLLASASLSPSVKVNRKVVISPDNRSSSIDDDITIIEHGESSSVGEAPPIERPKKKKGRIIVTKVLWYRITKSKSSHSLQWEISYEIALLLLQPPRVEERRVLKTKLELIRMLQQMQVVLQQQDPEALKILESLKSTLASLPDFHKGCKPKEVTQSIPKVDKILRACSMNASIVNTKAFKSAFLLDANNTCDDLRIQEPTWWKVPLTIAFRKVRSIRADVNTDEFVKQWLQHTAKQQQQPPQKHIKALWLLQYPWMVMGGAGIGLVSLYPFFQVYQQNIPSVQIRVDVLALTWMAAAWAGKEYYYNDRSSRPRPSAAKRISSTTSTMKPTTLAGLHRAPSTTSASTELQVDDSDNESTDGEDIIDETFDASIHEDLDTLTSPLAQYPSNGGESCWSVPSDNSIFRVRGPNYLQDKVKIPSGQAPFECRGVDLWLADNPLRHIARHPNVMGGKLGEEDTFLVNFLLPFGNFVAYFTVPPLDQFPGTLASVWCKFVKGDQQYRDARLKLLPIVMEGPWIVKAAVGNGTAPALLGKVIPLQYYFQERAEKQKAVYEVDVIITASSIAKGILSVVKGHTKSLSIAFAFIIEAAEQDELPETALCSFQIHKLNVEHCPHLPECDLD</sequence>
<dbReference type="EMBL" id="CAKOGP040002091">
    <property type="protein sequence ID" value="CAJ1961563.1"/>
    <property type="molecule type" value="Genomic_DNA"/>
</dbReference>
<protein>
    <recommendedName>
        <fullName evidence="2">PH domain-containing protein</fullName>
    </recommendedName>
</protein>
<organism evidence="3 4">
    <name type="scientific">Cylindrotheca closterium</name>
    <dbReference type="NCBI Taxonomy" id="2856"/>
    <lineage>
        <taxon>Eukaryota</taxon>
        <taxon>Sar</taxon>
        <taxon>Stramenopiles</taxon>
        <taxon>Ochrophyta</taxon>
        <taxon>Bacillariophyta</taxon>
        <taxon>Bacillariophyceae</taxon>
        <taxon>Bacillariophycidae</taxon>
        <taxon>Bacillariales</taxon>
        <taxon>Bacillariaceae</taxon>
        <taxon>Cylindrotheca</taxon>
    </lineage>
</organism>
<dbReference type="PANTHER" id="PTHR12136">
    <property type="entry name" value="ENHANCED DISEASE RESISTANCE-RELATED"/>
    <property type="match status" value="1"/>
</dbReference>
<gene>
    <name evidence="3" type="ORF">CYCCA115_LOCUS19259</name>
</gene>
<reference evidence="3" key="1">
    <citation type="submission" date="2023-08" db="EMBL/GenBank/DDBJ databases">
        <authorList>
            <person name="Audoor S."/>
            <person name="Bilcke G."/>
        </authorList>
    </citation>
    <scope>NUCLEOTIDE SEQUENCE</scope>
</reference>
<dbReference type="InterPro" id="IPR009769">
    <property type="entry name" value="EDR2_C"/>
</dbReference>
<dbReference type="Proteomes" id="UP001295423">
    <property type="component" value="Unassembled WGS sequence"/>
</dbReference>
<accession>A0AAD2G406</accession>